<keyword evidence="1" id="KW-0732">Signal</keyword>
<reference evidence="2" key="1">
    <citation type="journal article" date="2021" name="J. Neurochem.">
        <title>Transcriptomic, peptidomic and mass spectrometry imaging analysis of the brain in the ant Cataglyphis nodus.</title>
        <authorList>
            <person name="Habenstein J."/>
            <person name="Schmitt F."/>
            <person name="Liessem S."/>
            <person name="Ly A."/>
            <person name="Trede D."/>
            <person name="Wegener C."/>
            <person name="Predel R."/>
            <person name="Rossler W."/>
            <person name="Neupert S."/>
        </authorList>
    </citation>
    <scope>NUCLEOTIDE SEQUENCE</scope>
</reference>
<dbReference type="EMBL" id="MN996777">
    <property type="protein sequence ID" value="QTE34434.1"/>
    <property type="molecule type" value="mRNA"/>
</dbReference>
<feature type="signal peptide" evidence="1">
    <location>
        <begin position="1"/>
        <end position="27"/>
    </location>
</feature>
<evidence type="ECO:0000256" key="1">
    <source>
        <dbReference type="SAM" id="SignalP"/>
    </source>
</evidence>
<protein>
    <submittedName>
        <fullName evidence="2">CChamide-1b</fullName>
    </submittedName>
</protein>
<sequence>MALTLRKLRRTIFVLACIFCFADYAAGSCLSYGHSCWGAHGKRSDAPTMPILTVKSLLSGSPQNIVAPSSQAQLILSRLIARQQPVLPLMDKNSVRWNDSPNYKTFIQSKWDTALLNDDDTISNRISINNENENNKRKISNAQGIMRNMNEKLENIPEILLLLTDEYDKPINNPRKLDILKFLVCLVFLLTVIDFF</sequence>
<accession>A0A8A4ZUC8</accession>
<evidence type="ECO:0000313" key="2">
    <source>
        <dbReference type="EMBL" id="QTE34434.1"/>
    </source>
</evidence>
<organism evidence="2">
    <name type="scientific">Cataglyphis nodus</name>
    <dbReference type="NCBI Taxonomy" id="606565"/>
    <lineage>
        <taxon>Eukaryota</taxon>
        <taxon>Metazoa</taxon>
        <taxon>Ecdysozoa</taxon>
        <taxon>Arthropoda</taxon>
        <taxon>Hexapoda</taxon>
        <taxon>Insecta</taxon>
        <taxon>Pterygota</taxon>
        <taxon>Neoptera</taxon>
        <taxon>Endopterygota</taxon>
        <taxon>Hymenoptera</taxon>
        <taxon>Apocrita</taxon>
        <taxon>Aculeata</taxon>
        <taxon>Formicoidea</taxon>
        <taxon>Formicidae</taxon>
        <taxon>Formicinae</taxon>
        <taxon>Cataglyphis</taxon>
    </lineage>
</organism>
<name>A0A8A4ZUC8_9HYME</name>
<dbReference type="AlphaFoldDB" id="A0A8A4ZUC8"/>
<feature type="chain" id="PRO_5032397940" evidence="1">
    <location>
        <begin position="28"/>
        <end position="196"/>
    </location>
</feature>
<proteinExistence type="evidence at transcript level"/>